<dbReference type="eggNOG" id="COG4773">
    <property type="taxonomic scope" value="Bacteria"/>
</dbReference>
<keyword evidence="5 9" id="KW-0798">TonB box</keyword>
<dbReference type="InterPro" id="IPR039426">
    <property type="entry name" value="TonB-dep_rcpt-like"/>
</dbReference>
<proteinExistence type="inferred from homology"/>
<dbReference type="STRING" id="555500.I215_12693"/>
<keyword evidence="3 8" id="KW-1134">Transmembrane beta strand</keyword>
<feature type="domain" description="TonB-dependent receptor-like beta-barrel" evidence="11">
    <location>
        <begin position="534"/>
        <end position="893"/>
    </location>
</feature>
<comment type="subcellular location">
    <subcellularLocation>
        <location evidence="1 8">Cell outer membrane</location>
        <topology evidence="1 8">Multi-pass membrane protein</topology>
    </subcellularLocation>
</comment>
<dbReference type="InterPro" id="IPR008969">
    <property type="entry name" value="CarboxyPept-like_regulatory"/>
</dbReference>
<dbReference type="InterPro" id="IPR023996">
    <property type="entry name" value="TonB-dep_OMP_SusC/RagA"/>
</dbReference>
<protein>
    <submittedName>
        <fullName evidence="13">TonB-dependent receptor plug</fullName>
    </submittedName>
</protein>
<keyword evidence="6 8" id="KW-0472">Membrane</keyword>
<feature type="chain" id="PRO_5003865613" evidence="10">
    <location>
        <begin position="26"/>
        <end position="1140"/>
    </location>
</feature>
<dbReference type="SUPFAM" id="SSF49464">
    <property type="entry name" value="Carboxypeptidase regulatory domain-like"/>
    <property type="match status" value="1"/>
</dbReference>
<dbReference type="InterPro" id="IPR036942">
    <property type="entry name" value="Beta-barrel_TonB_sf"/>
</dbReference>
<evidence type="ECO:0000259" key="12">
    <source>
        <dbReference type="Pfam" id="PF07715"/>
    </source>
</evidence>
<evidence type="ECO:0000256" key="7">
    <source>
        <dbReference type="ARBA" id="ARBA00023237"/>
    </source>
</evidence>
<dbReference type="NCBIfam" id="TIGR04056">
    <property type="entry name" value="OMP_RagA_SusC"/>
    <property type="match status" value="1"/>
</dbReference>
<evidence type="ECO:0000256" key="6">
    <source>
        <dbReference type="ARBA" id="ARBA00023136"/>
    </source>
</evidence>
<dbReference type="Gene3D" id="2.170.130.10">
    <property type="entry name" value="TonB-dependent receptor, plug domain"/>
    <property type="match status" value="1"/>
</dbReference>
<keyword evidence="2 8" id="KW-0813">Transport</keyword>
<name>K2PSA6_9FLAO</name>
<dbReference type="PROSITE" id="PS52016">
    <property type="entry name" value="TONB_DEPENDENT_REC_3"/>
    <property type="match status" value="1"/>
</dbReference>
<dbReference type="SUPFAM" id="SSF56935">
    <property type="entry name" value="Porins"/>
    <property type="match status" value="1"/>
</dbReference>
<evidence type="ECO:0000313" key="13">
    <source>
        <dbReference type="EMBL" id="EKF54404.1"/>
    </source>
</evidence>
<keyword evidence="14" id="KW-1185">Reference proteome</keyword>
<keyword evidence="4 8" id="KW-0812">Transmembrane</keyword>
<evidence type="ECO:0000256" key="10">
    <source>
        <dbReference type="SAM" id="SignalP"/>
    </source>
</evidence>
<dbReference type="InterPro" id="IPR000531">
    <property type="entry name" value="Beta-barrel_TonB"/>
</dbReference>
<dbReference type="InterPro" id="IPR037066">
    <property type="entry name" value="Plug_dom_sf"/>
</dbReference>
<evidence type="ECO:0000256" key="3">
    <source>
        <dbReference type="ARBA" id="ARBA00022452"/>
    </source>
</evidence>
<feature type="domain" description="TonB-dependent receptor plug" evidence="12">
    <location>
        <begin position="210"/>
        <end position="306"/>
    </location>
</feature>
<dbReference type="Pfam" id="PF07715">
    <property type="entry name" value="Plug"/>
    <property type="match status" value="1"/>
</dbReference>
<keyword evidence="7 8" id="KW-0998">Cell outer membrane</keyword>
<dbReference type="Proteomes" id="UP000007364">
    <property type="component" value="Unassembled WGS sequence"/>
</dbReference>
<evidence type="ECO:0000256" key="2">
    <source>
        <dbReference type="ARBA" id="ARBA00022448"/>
    </source>
</evidence>
<organism evidence="13 14">
    <name type="scientific">Galbibacter marinus</name>
    <dbReference type="NCBI Taxonomy" id="555500"/>
    <lineage>
        <taxon>Bacteria</taxon>
        <taxon>Pseudomonadati</taxon>
        <taxon>Bacteroidota</taxon>
        <taxon>Flavobacteriia</taxon>
        <taxon>Flavobacteriales</taxon>
        <taxon>Flavobacteriaceae</taxon>
        <taxon>Galbibacter</taxon>
    </lineage>
</organism>
<evidence type="ECO:0000256" key="5">
    <source>
        <dbReference type="ARBA" id="ARBA00023077"/>
    </source>
</evidence>
<dbReference type="Pfam" id="PF00593">
    <property type="entry name" value="TonB_dep_Rec_b-barrel"/>
    <property type="match status" value="1"/>
</dbReference>
<dbReference type="eggNOG" id="COG1629">
    <property type="taxonomic scope" value="Bacteria"/>
</dbReference>
<evidence type="ECO:0000256" key="8">
    <source>
        <dbReference type="PROSITE-ProRule" id="PRU01360"/>
    </source>
</evidence>
<keyword evidence="13" id="KW-0675">Receptor</keyword>
<feature type="signal peptide" evidence="10">
    <location>
        <begin position="1"/>
        <end position="25"/>
    </location>
</feature>
<dbReference type="GO" id="GO:0009279">
    <property type="term" value="C:cell outer membrane"/>
    <property type="evidence" value="ECO:0007669"/>
    <property type="project" value="UniProtKB-SubCell"/>
</dbReference>
<dbReference type="Pfam" id="PF13715">
    <property type="entry name" value="CarbopepD_reg_2"/>
    <property type="match status" value="1"/>
</dbReference>
<dbReference type="NCBIfam" id="TIGR04057">
    <property type="entry name" value="SusC_RagA_signa"/>
    <property type="match status" value="1"/>
</dbReference>
<evidence type="ECO:0000256" key="1">
    <source>
        <dbReference type="ARBA" id="ARBA00004571"/>
    </source>
</evidence>
<dbReference type="AlphaFoldDB" id="K2PSA6"/>
<dbReference type="Gene3D" id="2.60.40.1120">
    <property type="entry name" value="Carboxypeptidase-like, regulatory domain"/>
    <property type="match status" value="1"/>
</dbReference>
<reference evidence="13 14" key="1">
    <citation type="journal article" date="2012" name="J. Bacteriol.">
        <title>Genome Sequence of Galbibacter marinum Type Strain ck-I2-15.</title>
        <authorList>
            <person name="Lai Q."/>
            <person name="Li C."/>
            <person name="Shao Z."/>
        </authorList>
    </citation>
    <scope>NUCLEOTIDE SEQUENCE [LARGE SCALE GENOMIC DNA]</scope>
    <source>
        <strain evidence="14">ck-I2-15</strain>
    </source>
</reference>
<dbReference type="EMBL" id="AMSG01000022">
    <property type="protein sequence ID" value="EKF54404.1"/>
    <property type="molecule type" value="Genomic_DNA"/>
</dbReference>
<sequence>MKFNILKPLSVFVIVLALMQTAAYANGGDTTNSNISVSIENATLNTIFSRLENKTDYYFNYSEDIIMDTRTFSLDVHNVTIKTIMDVLAQKAMVHYDIIDKTVLVKKDKLQQQQVVISGKIVDAMGVPLMGASVVEKGKDNGVATNFDGEFNITVFSDDVILIASYVGFISKEVPISQKTTNLTIELEEDAQSLDQVVVTALGITREEKKIGYATQEVKLAAIEEVNAPNVGNLLTGQVAGLTVTNPTGLFQAPTFSLRGKTPLIVIDGIPVETNFFDITPSDIADINVLKGTTASALYGSRGRNGAVLITTKTATSEDMEITVSHNTLYTAGFTAFPKTQTEYGNGSNGKYEFWDGRDGGTSDGDMIWGPKFGTGIKLPQWNSPIYDNVTGETIPWWGDLVGTQYNDRSRYSRVPTPWEYHDNLGNYLEQGHVMTTDFSIAHRGEKGSFRISGMYSDQKSRVPNSSLKTGSLSFRSTTKLSDRLTLDSKLAYNKVYSPNYPRHGYGPRNHMYTILIWMGDDVNGHDLERHMYRPGDEGYIQANWNYAWYNNVYFATHELNQVHDANLINSQLKLNYSISDHLNFQVRGSAVIRDLYQDMQTPKSYMDYDRSRGDFQTWNSERLTVDYDALLTYDRKITEDIAFDINLGASSYYRKYQQEYNATDGLIVPNVYSLNNSQGNLRATTHTDKRATQSIYATLGVDLFDAVFLNVAGRNDWSSTLPLENRSYFYPSASISTVASNYIKLPDWFDFLKLYGSWAQVSSDLNPYQITSYYNNSGIYGSSPKLTYPSGIINPDIEPARSDSYELGTQLSFINGRIKAGVTYYNVQDSNQIIDLPISEASGFNSRKVNGNVYTTNGVEVVLGAIPFQSENFQWNTNVNWSRRVNRLTEIYDKQEGFGDLKLNDRADAFYANVWQKSPEGALILNNNGLPIHDNYKKNIGHHDPSWVFGLQNSFKYKNMSLDIGIDGSWGGLMRSLTVEKMWWGGKHPNSTEYRDAEYAAGKPVYVHPGVVVTGGELIQDVNGEIISDSRTFAPNTTAVSWQTWSQNYPYQARVTEEESEKFANVFDRTFVKLRSVTFKYNITDILNIDSIKYADITLNGYNLLVLKKADIIDPDFGNDDNLQDPSSRYIGLGFNLKF</sequence>
<evidence type="ECO:0000256" key="4">
    <source>
        <dbReference type="ARBA" id="ARBA00022692"/>
    </source>
</evidence>
<evidence type="ECO:0000313" key="14">
    <source>
        <dbReference type="Proteomes" id="UP000007364"/>
    </source>
</evidence>
<dbReference type="InterPro" id="IPR023997">
    <property type="entry name" value="TonB-dep_OMP_SusC/RagA_CS"/>
</dbReference>
<accession>K2PSA6</accession>
<comment type="similarity">
    <text evidence="8 9">Belongs to the TonB-dependent receptor family.</text>
</comment>
<keyword evidence="10" id="KW-0732">Signal</keyword>
<dbReference type="RefSeq" id="WP_008992377.1">
    <property type="nucleotide sequence ID" value="NZ_AMSG01000022.1"/>
</dbReference>
<dbReference type="InterPro" id="IPR012910">
    <property type="entry name" value="Plug_dom"/>
</dbReference>
<evidence type="ECO:0000259" key="11">
    <source>
        <dbReference type="Pfam" id="PF00593"/>
    </source>
</evidence>
<gene>
    <name evidence="13" type="ORF">I215_12693</name>
</gene>
<dbReference type="PATRIC" id="fig|555500.3.peg.2616"/>
<dbReference type="Gene3D" id="2.40.170.20">
    <property type="entry name" value="TonB-dependent receptor, beta-barrel domain"/>
    <property type="match status" value="1"/>
</dbReference>
<evidence type="ECO:0000256" key="9">
    <source>
        <dbReference type="RuleBase" id="RU003357"/>
    </source>
</evidence>
<comment type="caution">
    <text evidence="13">The sequence shown here is derived from an EMBL/GenBank/DDBJ whole genome shotgun (WGS) entry which is preliminary data.</text>
</comment>